<dbReference type="InterPro" id="IPR017907">
    <property type="entry name" value="Znf_RING_CS"/>
</dbReference>
<feature type="compositionally biased region" description="Basic and acidic residues" evidence="5">
    <location>
        <begin position="237"/>
        <end position="248"/>
    </location>
</feature>
<dbReference type="GO" id="GO:0008270">
    <property type="term" value="F:zinc ion binding"/>
    <property type="evidence" value="ECO:0007669"/>
    <property type="project" value="UniProtKB-KW"/>
</dbReference>
<keyword evidence="1" id="KW-0479">Metal-binding</keyword>
<sequence>MYRVTKIPIKDLNEHFLCRLCNGYLVDATTIVECLHSFCRSCLLNFLERHNYCPICQTLLHKTKPHYAIRPDHALQSLVYKLVPSLLNNEMQRRRDFYSTKKPIDWPDSPEKRGDITIDAYQLQDDFTTSLELVYWVPKDCKEDRTFKSIYLLCPSGVTVSSIEKLIRIKFELDPKKFEVYLFLDMEDEQLDANYNVSDLSCLYTGWGKTLPLKILYSIISPSEQSEQKHPRKRKREQSFKDLSEKPKPANHPKSKIAQQNAKFFP</sequence>
<comment type="caution">
    <text evidence="7">The sequence shown here is derived from an EMBL/GenBank/DDBJ whole genome shotgun (WGS) entry which is preliminary data.</text>
</comment>
<dbReference type="InterPro" id="IPR001841">
    <property type="entry name" value="Znf_RING"/>
</dbReference>
<evidence type="ECO:0000256" key="2">
    <source>
        <dbReference type="ARBA" id="ARBA00022771"/>
    </source>
</evidence>
<evidence type="ECO:0000256" key="5">
    <source>
        <dbReference type="SAM" id="MobiDB-lite"/>
    </source>
</evidence>
<keyword evidence="2 4" id="KW-0863">Zinc-finger</keyword>
<feature type="region of interest" description="Disordered" evidence="5">
    <location>
        <begin position="224"/>
        <end position="266"/>
    </location>
</feature>
<dbReference type="InterPro" id="IPR013083">
    <property type="entry name" value="Znf_RING/FYVE/PHD"/>
</dbReference>
<dbReference type="PANTHER" id="PTHR10825">
    <property type="entry name" value="RING FINGER DOMAIN-CONTAINING, POLYCOMB GROUP COMPONENT"/>
    <property type="match status" value="1"/>
</dbReference>
<evidence type="ECO:0000256" key="3">
    <source>
        <dbReference type="ARBA" id="ARBA00022833"/>
    </source>
</evidence>
<evidence type="ECO:0000256" key="4">
    <source>
        <dbReference type="PROSITE-ProRule" id="PRU00175"/>
    </source>
</evidence>
<reference evidence="7 8" key="1">
    <citation type="submission" date="2024-11" db="EMBL/GenBank/DDBJ databases">
        <title>Adaptive evolution of stress response genes in parasites aligns with host niche diversity.</title>
        <authorList>
            <person name="Hahn C."/>
            <person name="Resl P."/>
        </authorList>
    </citation>
    <scope>NUCLEOTIDE SEQUENCE [LARGE SCALE GENOMIC DNA]</scope>
    <source>
        <strain evidence="7">EGGRZ-B1_66</strain>
        <tissue evidence="7">Body</tissue>
    </source>
</reference>
<dbReference type="GO" id="GO:0031519">
    <property type="term" value="C:PcG protein complex"/>
    <property type="evidence" value="ECO:0007669"/>
    <property type="project" value="UniProtKB-ARBA"/>
</dbReference>
<dbReference type="FunFam" id="3.30.40.10:FF:000033">
    <property type="entry name" value="Polycomb group RING finger protein 3"/>
    <property type="match status" value="1"/>
</dbReference>
<dbReference type="Gene3D" id="3.10.20.90">
    <property type="entry name" value="Phosphatidylinositol 3-kinase Catalytic Subunit, Chain A, domain 1"/>
    <property type="match status" value="1"/>
</dbReference>
<dbReference type="SUPFAM" id="SSF57850">
    <property type="entry name" value="RING/U-box"/>
    <property type="match status" value="1"/>
</dbReference>
<dbReference type="Gene3D" id="3.30.40.10">
    <property type="entry name" value="Zinc/RING finger domain, C3HC4 (zinc finger)"/>
    <property type="match status" value="1"/>
</dbReference>
<dbReference type="PROSITE" id="PS50089">
    <property type="entry name" value="ZF_RING_2"/>
    <property type="match status" value="1"/>
</dbReference>
<dbReference type="PROSITE" id="PS00518">
    <property type="entry name" value="ZF_RING_1"/>
    <property type="match status" value="1"/>
</dbReference>
<evidence type="ECO:0000259" key="6">
    <source>
        <dbReference type="PROSITE" id="PS50089"/>
    </source>
</evidence>
<accession>A0ABD2QET3</accession>
<dbReference type="AlphaFoldDB" id="A0ABD2QET3"/>
<evidence type="ECO:0000313" key="8">
    <source>
        <dbReference type="Proteomes" id="UP001626550"/>
    </source>
</evidence>
<proteinExistence type="predicted"/>
<name>A0ABD2QET3_9PLAT</name>
<protein>
    <submittedName>
        <fullName evidence="7">Bmi1 polycomb ring finger oncoprotein</fullName>
    </submittedName>
</protein>
<dbReference type="EMBL" id="JBJKFK010000475">
    <property type="protein sequence ID" value="KAL3316836.1"/>
    <property type="molecule type" value="Genomic_DNA"/>
</dbReference>
<gene>
    <name evidence="7" type="primary">BMI1</name>
    <name evidence="7" type="ORF">Ciccas_004515</name>
</gene>
<dbReference type="Proteomes" id="UP001626550">
    <property type="component" value="Unassembled WGS sequence"/>
</dbReference>
<feature type="domain" description="RING-type" evidence="6">
    <location>
        <begin position="18"/>
        <end position="57"/>
    </location>
</feature>
<dbReference type="SMART" id="SM00184">
    <property type="entry name" value="RING"/>
    <property type="match status" value="1"/>
</dbReference>
<organism evidence="7 8">
    <name type="scientific">Cichlidogyrus casuarinus</name>
    <dbReference type="NCBI Taxonomy" id="1844966"/>
    <lineage>
        <taxon>Eukaryota</taxon>
        <taxon>Metazoa</taxon>
        <taxon>Spiralia</taxon>
        <taxon>Lophotrochozoa</taxon>
        <taxon>Platyhelminthes</taxon>
        <taxon>Monogenea</taxon>
        <taxon>Monopisthocotylea</taxon>
        <taxon>Dactylogyridea</taxon>
        <taxon>Ancyrocephalidae</taxon>
        <taxon>Cichlidogyrus</taxon>
    </lineage>
</organism>
<evidence type="ECO:0000256" key="1">
    <source>
        <dbReference type="ARBA" id="ARBA00022723"/>
    </source>
</evidence>
<keyword evidence="3" id="KW-0862">Zinc</keyword>
<feature type="compositionally biased region" description="Polar residues" evidence="5">
    <location>
        <begin position="257"/>
        <end position="266"/>
    </location>
</feature>
<evidence type="ECO:0000313" key="7">
    <source>
        <dbReference type="EMBL" id="KAL3316836.1"/>
    </source>
</evidence>
<dbReference type="Pfam" id="PF13923">
    <property type="entry name" value="zf-C3HC4_2"/>
    <property type="match status" value="1"/>
</dbReference>
<dbReference type="PANTHER" id="PTHR10825:SF29">
    <property type="entry name" value="POLYCOMB GROUP RING FINGER PROTEIN 1"/>
    <property type="match status" value="1"/>
</dbReference>
<keyword evidence="8" id="KW-1185">Reference proteome</keyword>